<keyword evidence="2" id="KW-1185">Reference proteome</keyword>
<dbReference type="AlphaFoldDB" id="A0A420DUN3"/>
<dbReference type="InterPro" id="IPR036514">
    <property type="entry name" value="SGNH_hydro_sf"/>
</dbReference>
<accession>A0A420DUN3</accession>
<proteinExistence type="predicted"/>
<reference evidence="1 2" key="1">
    <citation type="submission" date="2018-09" db="EMBL/GenBank/DDBJ databases">
        <title>Genomic Encyclopedia of Archaeal and Bacterial Type Strains, Phase II (KMG-II): from individual species to whole genera.</title>
        <authorList>
            <person name="Goeker M."/>
        </authorList>
    </citation>
    <scope>NUCLEOTIDE SEQUENCE [LARGE SCALE GENOMIC DNA]</scope>
    <source>
        <strain evidence="1 2">DSM 26283</strain>
    </source>
</reference>
<dbReference type="OrthoDB" id="7443339at2"/>
<dbReference type="GO" id="GO:0016788">
    <property type="term" value="F:hydrolase activity, acting on ester bonds"/>
    <property type="evidence" value="ECO:0007669"/>
    <property type="project" value="UniProtKB-ARBA"/>
</dbReference>
<dbReference type="Proteomes" id="UP000284892">
    <property type="component" value="Unassembled WGS sequence"/>
</dbReference>
<evidence type="ECO:0000313" key="1">
    <source>
        <dbReference type="EMBL" id="RKE98034.1"/>
    </source>
</evidence>
<dbReference type="Gene3D" id="3.40.50.1110">
    <property type="entry name" value="SGNH hydrolase"/>
    <property type="match status" value="1"/>
</dbReference>
<organism evidence="1 2">
    <name type="scientific">Ichthyenterobacterium magnum</name>
    <dbReference type="NCBI Taxonomy" id="1230530"/>
    <lineage>
        <taxon>Bacteria</taxon>
        <taxon>Pseudomonadati</taxon>
        <taxon>Bacteroidota</taxon>
        <taxon>Flavobacteriia</taxon>
        <taxon>Flavobacteriales</taxon>
        <taxon>Flavobacteriaceae</taxon>
        <taxon>Ichthyenterobacterium</taxon>
    </lineage>
</organism>
<evidence type="ECO:0008006" key="3">
    <source>
        <dbReference type="Google" id="ProtNLM"/>
    </source>
</evidence>
<gene>
    <name evidence="1" type="ORF">BXY80_0099</name>
</gene>
<name>A0A420DUN3_9FLAO</name>
<dbReference type="SUPFAM" id="SSF52266">
    <property type="entry name" value="SGNH hydrolase"/>
    <property type="match status" value="1"/>
</dbReference>
<comment type="caution">
    <text evidence="1">The sequence shown here is derived from an EMBL/GenBank/DDBJ whole genome shotgun (WGS) entry which is preliminary data.</text>
</comment>
<dbReference type="EMBL" id="RAQJ01000001">
    <property type="protein sequence ID" value="RKE98034.1"/>
    <property type="molecule type" value="Genomic_DNA"/>
</dbReference>
<sequence length="229" mass="26538">MKKRLQILVLSLLFVSNFGYTQSVLFVGNSLTYSNNLPEILERIAKDFNESIETTSLCFPNYGLEDHWLEGKFHKLMNQNKYDFVIVQQGPSSQPPGRKMLLDYGAKMKAVCKVKSTELAYFMVWPSKYYYYTFDGVIDNHREAAKVNDAKLFPVGVIWKAYEEQKNNVSLYSHDDFHPSKAGSFLAALTIFHGLYPEKKLHKIDYKTYKKWVKDEASFNAIIDLITKK</sequence>
<protein>
    <recommendedName>
        <fullName evidence="3">Lysophospholipase L1-like esterase</fullName>
    </recommendedName>
</protein>
<evidence type="ECO:0000313" key="2">
    <source>
        <dbReference type="Proteomes" id="UP000284892"/>
    </source>
</evidence>
<dbReference type="RefSeq" id="WP_120199264.1">
    <property type="nucleotide sequence ID" value="NZ_RAQJ01000001.1"/>
</dbReference>